<dbReference type="AlphaFoldDB" id="A0A1V1NVE0"/>
<dbReference type="PANTHER" id="PTHR35812:SF1">
    <property type="entry name" value="LIPOPROTEIN"/>
    <property type="match status" value="1"/>
</dbReference>
<accession>A0A1V1NVE0</accession>
<evidence type="ECO:0000259" key="1">
    <source>
        <dbReference type="Pfam" id="PF07603"/>
    </source>
</evidence>
<name>A0A1V1NVE0_9BACT</name>
<dbReference type="PANTHER" id="PTHR35812">
    <property type="entry name" value="LIPOPROTEIN"/>
    <property type="match status" value="1"/>
</dbReference>
<sequence>PIVWDTQLIPGNVQISLSRKGGKEGTFEIITVTENDGLFDWSVTGPASVNCVLTIIPLDDPDKATSQGFFSVVDEIPPVLSHIDKQYIAGINKIVNFSVSDSDDGSIMIWGKSSNESVLRNERIDLGGNHPNCYTTTTASGGIKKLTMTLLTDAPFDTAGKTTITLTAYDAGFLTDTTSFEVVVPISTVLPQRAFINEPHGVSFSIYNDKFTSDFLAVTAHSSNTAILPDSELNINGSGNDRILSIPPVSTAPFICNITIIVSDPDGVTVTQQFQYTVLKTPEYQTCLSDSGQTKCYYDNREIACPESGDDWFGSDANYTINQPSFTKLDAMGNALMITATEWTMVRDNITGLIWEVKTDDGSIHDKDNYYSWYDSNPETNGGFAGYTNNNVNTEEFIHQLNQNNFGGFSDWRMPDRDELISIVNYGKYYPAAFEQFFPEDMSSFYWSSTSNAYSTGYAWGVRFHYGGGNGYVKDSSYYVRAVRGGQFRSFGHLVINPDETITDTKSGLMWQKMENLNVCHGRKL</sequence>
<dbReference type="Pfam" id="PF07603">
    <property type="entry name" value="Lcl_C"/>
    <property type="match status" value="1"/>
</dbReference>
<reference evidence="3" key="1">
    <citation type="submission" date="2012-11" db="EMBL/GenBank/DDBJ databases">
        <authorList>
            <person name="Lucero-Rivera Y.E."/>
            <person name="Tovar-Ramirez D."/>
        </authorList>
    </citation>
    <scope>NUCLEOTIDE SEQUENCE [LARGE SCALE GENOMIC DNA]</scope>
    <source>
        <strain evidence="3">Araruama</strain>
    </source>
</reference>
<comment type="caution">
    <text evidence="2">The sequence shown here is derived from an EMBL/GenBank/DDBJ whole genome shotgun (WGS) entry which is preliminary data.</text>
</comment>
<feature type="non-terminal residue" evidence="2">
    <location>
        <position position="1"/>
    </location>
</feature>
<dbReference type="InterPro" id="IPR011460">
    <property type="entry name" value="Lcl_C"/>
</dbReference>
<proteinExistence type="predicted"/>
<feature type="domain" description="Lcl C-terminal" evidence="1">
    <location>
        <begin position="345"/>
        <end position="484"/>
    </location>
</feature>
<organism evidence="2 3">
    <name type="scientific">Candidatus Magnetoglobus multicellularis str. Araruama</name>
    <dbReference type="NCBI Taxonomy" id="890399"/>
    <lineage>
        <taxon>Bacteria</taxon>
        <taxon>Pseudomonadati</taxon>
        <taxon>Thermodesulfobacteriota</taxon>
        <taxon>Desulfobacteria</taxon>
        <taxon>Desulfobacterales</taxon>
        <taxon>Desulfobacteraceae</taxon>
        <taxon>Candidatus Magnetoglobus</taxon>
    </lineage>
</organism>
<protein>
    <recommendedName>
        <fullName evidence="1">Lcl C-terminal domain-containing protein</fullName>
    </recommendedName>
</protein>
<evidence type="ECO:0000313" key="3">
    <source>
        <dbReference type="Proteomes" id="UP000189670"/>
    </source>
</evidence>
<gene>
    <name evidence="2" type="ORF">OMM_12695</name>
</gene>
<dbReference type="EMBL" id="ATBP01001931">
    <property type="protein sequence ID" value="ETR66521.1"/>
    <property type="molecule type" value="Genomic_DNA"/>
</dbReference>
<evidence type="ECO:0000313" key="2">
    <source>
        <dbReference type="EMBL" id="ETR66521.1"/>
    </source>
</evidence>
<dbReference type="Proteomes" id="UP000189670">
    <property type="component" value="Unassembled WGS sequence"/>
</dbReference>